<dbReference type="Proteomes" id="UP000310506">
    <property type="component" value="Unassembled WGS sequence"/>
</dbReference>
<dbReference type="EMBL" id="SDGV01000021">
    <property type="protein sequence ID" value="THB60572.1"/>
    <property type="molecule type" value="Genomic_DNA"/>
</dbReference>
<gene>
    <name evidence="1" type="ORF">ESZ54_09520</name>
</gene>
<accession>A0A4S3B1D2</accession>
<comment type="caution">
    <text evidence="1">The sequence shown here is derived from an EMBL/GenBank/DDBJ whole genome shotgun (WGS) entry which is preliminary data.</text>
</comment>
<dbReference type="AlphaFoldDB" id="A0A4S3B1D2"/>
<name>A0A4S3B1D2_9ENTE</name>
<organism evidence="1 2">
    <name type="scientific">Vagococcus silagei</name>
    <dbReference type="NCBI Taxonomy" id="2508885"/>
    <lineage>
        <taxon>Bacteria</taxon>
        <taxon>Bacillati</taxon>
        <taxon>Bacillota</taxon>
        <taxon>Bacilli</taxon>
        <taxon>Lactobacillales</taxon>
        <taxon>Enterococcaceae</taxon>
        <taxon>Vagococcus</taxon>
    </lineage>
</organism>
<keyword evidence="2" id="KW-1185">Reference proteome</keyword>
<evidence type="ECO:0000313" key="1">
    <source>
        <dbReference type="EMBL" id="THB60572.1"/>
    </source>
</evidence>
<dbReference type="RefSeq" id="WP_136137450.1">
    <property type="nucleotide sequence ID" value="NZ_SDGV01000021.1"/>
</dbReference>
<proteinExistence type="predicted"/>
<reference evidence="1 2" key="1">
    <citation type="submission" date="2019-01" db="EMBL/GenBank/DDBJ databases">
        <title>Vagococcus silagei sp. nov. isolated from brewer's grain.</title>
        <authorList>
            <person name="Guu J.-R."/>
        </authorList>
    </citation>
    <scope>NUCLEOTIDE SEQUENCE [LARGE SCALE GENOMIC DNA]</scope>
    <source>
        <strain evidence="1 2">2B-2</strain>
    </source>
</reference>
<protein>
    <submittedName>
        <fullName evidence="1">Uncharacterized protein</fullName>
    </submittedName>
</protein>
<evidence type="ECO:0000313" key="2">
    <source>
        <dbReference type="Proteomes" id="UP000310506"/>
    </source>
</evidence>
<sequence>MKKNIRNTILVGVGVVLLGAFGGNIVSASEKVDGQIQETFLDYDSDNNLVTTIMLSTPSNRFDGINVTRSFSGQIHRIGPSTKPCTVKSNGRTYKGTLYFQSSVLDKTYWTYTWYYSGYLQ</sequence>